<feature type="region of interest" description="Disordered" evidence="1">
    <location>
        <begin position="48"/>
        <end position="160"/>
    </location>
</feature>
<name>A0A2Z6MYR2_TRISU</name>
<feature type="compositionally biased region" description="Polar residues" evidence="1">
    <location>
        <begin position="48"/>
        <end position="77"/>
    </location>
</feature>
<proteinExistence type="predicted"/>
<dbReference type="OrthoDB" id="21502at2759"/>
<protein>
    <submittedName>
        <fullName evidence="2">Uncharacterized protein</fullName>
    </submittedName>
</protein>
<dbReference type="Proteomes" id="UP000242715">
    <property type="component" value="Unassembled WGS sequence"/>
</dbReference>
<organism evidence="2 3">
    <name type="scientific">Trifolium subterraneum</name>
    <name type="common">Subterranean clover</name>
    <dbReference type="NCBI Taxonomy" id="3900"/>
    <lineage>
        <taxon>Eukaryota</taxon>
        <taxon>Viridiplantae</taxon>
        <taxon>Streptophyta</taxon>
        <taxon>Embryophyta</taxon>
        <taxon>Tracheophyta</taxon>
        <taxon>Spermatophyta</taxon>
        <taxon>Magnoliopsida</taxon>
        <taxon>eudicotyledons</taxon>
        <taxon>Gunneridae</taxon>
        <taxon>Pentapetalae</taxon>
        <taxon>rosids</taxon>
        <taxon>fabids</taxon>
        <taxon>Fabales</taxon>
        <taxon>Fabaceae</taxon>
        <taxon>Papilionoideae</taxon>
        <taxon>50 kb inversion clade</taxon>
        <taxon>NPAAA clade</taxon>
        <taxon>Hologalegina</taxon>
        <taxon>IRL clade</taxon>
        <taxon>Trifolieae</taxon>
        <taxon>Trifolium</taxon>
    </lineage>
</organism>
<keyword evidence="3" id="KW-1185">Reference proteome</keyword>
<evidence type="ECO:0000313" key="2">
    <source>
        <dbReference type="EMBL" id="GAU37728.1"/>
    </source>
</evidence>
<feature type="compositionally biased region" description="Basic and acidic residues" evidence="1">
    <location>
        <begin position="81"/>
        <end position="95"/>
    </location>
</feature>
<evidence type="ECO:0000313" key="3">
    <source>
        <dbReference type="Proteomes" id="UP000242715"/>
    </source>
</evidence>
<accession>A0A2Z6MYR2</accession>
<dbReference type="EMBL" id="DF973686">
    <property type="protein sequence ID" value="GAU37728.1"/>
    <property type="molecule type" value="Genomic_DNA"/>
</dbReference>
<reference evidence="3" key="1">
    <citation type="journal article" date="2017" name="Front. Plant Sci.">
        <title>Climate Clever Clovers: New Paradigm to Reduce the Environmental Footprint of Ruminants by Breeding Low Methanogenic Forages Utilizing Haplotype Variation.</title>
        <authorList>
            <person name="Kaur P."/>
            <person name="Appels R."/>
            <person name="Bayer P.E."/>
            <person name="Keeble-Gagnere G."/>
            <person name="Wang J."/>
            <person name="Hirakawa H."/>
            <person name="Shirasawa K."/>
            <person name="Vercoe P."/>
            <person name="Stefanova K."/>
            <person name="Durmic Z."/>
            <person name="Nichols P."/>
            <person name="Revell C."/>
            <person name="Isobe S.N."/>
            <person name="Edwards D."/>
            <person name="Erskine W."/>
        </authorList>
    </citation>
    <scope>NUCLEOTIDE SEQUENCE [LARGE SCALE GENOMIC DNA]</scope>
    <source>
        <strain evidence="3">cv. Daliak</strain>
    </source>
</reference>
<evidence type="ECO:0000256" key="1">
    <source>
        <dbReference type="SAM" id="MobiDB-lite"/>
    </source>
</evidence>
<dbReference type="AlphaFoldDB" id="A0A2Z6MYR2"/>
<gene>
    <name evidence="2" type="ORF">TSUD_382210</name>
</gene>
<sequence>MSCFSRAAAISMMGWHLRQPWQKWPTLARSTLYRSIILTFRSVQSSVTPYIDSQNPRPSYTKELNSQGSRRTRSPFSPATDMHENFNEAQKDFRRPSISPPSFGRTSNVPKATPHSQLAGSRLSSPLLRKGQGHSPLPSFSARESFEGNSGSSENNSEREMLAEAKRLARFKVELNKSEHNNDDVADHTPSVSEKKSMDSAANFTNGHGISDNEGRETSNVIIGLCPDMCPDAFGIHYLGGKLLFKSNVLQPVKL</sequence>
<feature type="compositionally biased region" description="Polar residues" evidence="1">
    <location>
        <begin position="104"/>
        <end position="124"/>
    </location>
</feature>